<evidence type="ECO:0000259" key="1">
    <source>
        <dbReference type="Pfam" id="PF01208"/>
    </source>
</evidence>
<dbReference type="InterPro" id="IPR038071">
    <property type="entry name" value="UROD/MetE-like_sf"/>
</dbReference>
<reference evidence="2" key="1">
    <citation type="journal article" date="2014" name="Front. Microbiol.">
        <title>High frequency of phylogenetically diverse reductive dehalogenase-homologous genes in deep subseafloor sedimentary metagenomes.</title>
        <authorList>
            <person name="Kawai M."/>
            <person name="Futagami T."/>
            <person name="Toyoda A."/>
            <person name="Takaki Y."/>
            <person name="Nishi S."/>
            <person name="Hori S."/>
            <person name="Arai W."/>
            <person name="Tsubouchi T."/>
            <person name="Morono Y."/>
            <person name="Uchiyama I."/>
            <person name="Ito T."/>
            <person name="Fujiyama A."/>
            <person name="Inagaki F."/>
            <person name="Takami H."/>
        </authorList>
    </citation>
    <scope>NUCLEOTIDE SEQUENCE</scope>
    <source>
        <strain evidence="2">Expedition CK06-06</strain>
    </source>
</reference>
<feature type="domain" description="Uroporphyrinogen decarboxylase (URO-D)" evidence="1">
    <location>
        <begin position="126"/>
        <end position="197"/>
    </location>
</feature>
<comment type="caution">
    <text evidence="2">The sequence shown here is derived from an EMBL/GenBank/DDBJ whole genome shotgun (WGS) entry which is preliminary data.</text>
</comment>
<dbReference type="Gene3D" id="3.20.20.210">
    <property type="match status" value="1"/>
</dbReference>
<dbReference type="EMBL" id="BARS01001931">
    <property type="protein sequence ID" value="GAF78472.1"/>
    <property type="molecule type" value="Genomic_DNA"/>
</dbReference>
<organism evidence="2">
    <name type="scientific">marine sediment metagenome</name>
    <dbReference type="NCBI Taxonomy" id="412755"/>
    <lineage>
        <taxon>unclassified sequences</taxon>
        <taxon>metagenomes</taxon>
        <taxon>ecological metagenomes</taxon>
    </lineage>
</organism>
<dbReference type="SUPFAM" id="SSF51726">
    <property type="entry name" value="UROD/MetE-like"/>
    <property type="match status" value="1"/>
</dbReference>
<proteinExistence type="predicted"/>
<dbReference type="AlphaFoldDB" id="X0SRI5"/>
<dbReference type="Pfam" id="PF01208">
    <property type="entry name" value="URO-D"/>
    <property type="match status" value="1"/>
</dbReference>
<evidence type="ECO:0000313" key="2">
    <source>
        <dbReference type="EMBL" id="GAF78472.1"/>
    </source>
</evidence>
<feature type="non-terminal residue" evidence="2">
    <location>
        <position position="198"/>
    </location>
</feature>
<gene>
    <name evidence="2" type="ORF">S01H1_03560</name>
</gene>
<dbReference type="InterPro" id="IPR000257">
    <property type="entry name" value="Uroporphyrinogen_deCOase"/>
</dbReference>
<dbReference type="GO" id="GO:0004853">
    <property type="term" value="F:uroporphyrinogen decarboxylase activity"/>
    <property type="evidence" value="ECO:0007669"/>
    <property type="project" value="InterPro"/>
</dbReference>
<accession>X0SRI5</accession>
<sequence>MTGRERIRRAVLFQGPDRVPRALPDPWGSDFFDVGTDSDPNWKPGTPGEDEWGCVWEKDPEGKTMGQVTFHPLGDYSMLDNFSFPDYTLPARYEKTREAMQNNKEEKFVLANIPLSLIHRLEYLRGHVEAWTDPYEYPEELGRLLDKFADTAIESIEKFSEIGVDGIISCDDWGLQDRPMVSPDVFRDFFQPRYEKVY</sequence>
<dbReference type="GO" id="GO:0006779">
    <property type="term" value="P:porphyrin-containing compound biosynthetic process"/>
    <property type="evidence" value="ECO:0007669"/>
    <property type="project" value="InterPro"/>
</dbReference>
<protein>
    <recommendedName>
        <fullName evidence="1">Uroporphyrinogen decarboxylase (URO-D) domain-containing protein</fullName>
    </recommendedName>
</protein>
<name>X0SRI5_9ZZZZ</name>